<protein>
    <recommendedName>
        <fullName evidence="4">Integral membrane protein</fullName>
    </recommendedName>
</protein>
<sequence>MDILYSALVFLHMIGLAGIIAGFLMQVMTDNPKSTKVLLHSSLLQLVTGLLLVGVAEMADLGELNHIKIGVKLLIALAVVVVGVLNLRKPARNLAVIAGVLAVVNIGVAVFWG</sequence>
<keyword evidence="1" id="KW-1133">Transmembrane helix</keyword>
<dbReference type="EMBL" id="FQZK01000017">
    <property type="protein sequence ID" value="SHK31112.1"/>
    <property type="molecule type" value="Genomic_DNA"/>
</dbReference>
<feature type="transmembrane region" description="Helical" evidence="1">
    <location>
        <begin position="94"/>
        <end position="112"/>
    </location>
</feature>
<evidence type="ECO:0008006" key="4">
    <source>
        <dbReference type="Google" id="ProtNLM"/>
    </source>
</evidence>
<keyword evidence="1" id="KW-0812">Transmembrane</keyword>
<feature type="transmembrane region" description="Helical" evidence="1">
    <location>
        <begin position="37"/>
        <end position="55"/>
    </location>
</feature>
<feature type="transmembrane region" description="Helical" evidence="1">
    <location>
        <begin position="67"/>
        <end position="87"/>
    </location>
</feature>
<dbReference type="RefSeq" id="WP_073381665.1">
    <property type="nucleotide sequence ID" value="NZ_FQZK01000017.1"/>
</dbReference>
<evidence type="ECO:0000313" key="3">
    <source>
        <dbReference type="Proteomes" id="UP000184452"/>
    </source>
</evidence>
<dbReference type="OrthoDB" id="3830423at2"/>
<accession>A0A1M6RF76</accession>
<reference evidence="2 3" key="1">
    <citation type="submission" date="2016-11" db="EMBL/GenBank/DDBJ databases">
        <authorList>
            <person name="Jaros S."/>
            <person name="Januszkiewicz K."/>
            <person name="Wedrychowicz H."/>
        </authorList>
    </citation>
    <scope>NUCLEOTIDE SEQUENCE [LARGE SCALE GENOMIC DNA]</scope>
    <source>
        <strain evidence="2 3">CGMCC 4.5723</strain>
    </source>
</reference>
<dbReference type="AlphaFoldDB" id="A0A1M6RF76"/>
<keyword evidence="1" id="KW-0472">Membrane</keyword>
<gene>
    <name evidence="2" type="ORF">SAMN05421803_11783</name>
</gene>
<evidence type="ECO:0000256" key="1">
    <source>
        <dbReference type="SAM" id="Phobius"/>
    </source>
</evidence>
<dbReference type="Proteomes" id="UP000184452">
    <property type="component" value="Unassembled WGS sequence"/>
</dbReference>
<keyword evidence="3" id="KW-1185">Reference proteome</keyword>
<proteinExistence type="predicted"/>
<feature type="transmembrane region" description="Helical" evidence="1">
    <location>
        <begin position="6"/>
        <end position="25"/>
    </location>
</feature>
<evidence type="ECO:0000313" key="2">
    <source>
        <dbReference type="EMBL" id="SHK31112.1"/>
    </source>
</evidence>
<dbReference type="STRING" id="758803.SAMN05421803_11783"/>
<name>A0A1M6RF76_9ACTN</name>
<organism evidence="2 3">
    <name type="scientific">Nocardiopsis flavescens</name>
    <dbReference type="NCBI Taxonomy" id="758803"/>
    <lineage>
        <taxon>Bacteria</taxon>
        <taxon>Bacillati</taxon>
        <taxon>Actinomycetota</taxon>
        <taxon>Actinomycetes</taxon>
        <taxon>Streptosporangiales</taxon>
        <taxon>Nocardiopsidaceae</taxon>
        <taxon>Nocardiopsis</taxon>
    </lineage>
</organism>